<evidence type="ECO:0000313" key="2">
    <source>
        <dbReference type="Proteomes" id="UP001642484"/>
    </source>
</evidence>
<comment type="caution">
    <text evidence="1">The sequence shown here is derived from an EMBL/GenBank/DDBJ whole genome shotgun (WGS) entry which is preliminary data.</text>
</comment>
<keyword evidence="2" id="KW-1185">Reference proteome</keyword>
<reference evidence="1 2" key="1">
    <citation type="submission" date="2024-02" db="EMBL/GenBank/DDBJ databases">
        <authorList>
            <person name="Chen Y."/>
            <person name="Shah S."/>
            <person name="Dougan E. K."/>
            <person name="Thang M."/>
            <person name="Chan C."/>
        </authorList>
    </citation>
    <scope>NUCLEOTIDE SEQUENCE [LARGE SCALE GENOMIC DNA]</scope>
</reference>
<gene>
    <name evidence="1" type="ORF">CCMP2556_LOCUS13121</name>
</gene>
<dbReference type="EMBL" id="CAXAMN010006557">
    <property type="protein sequence ID" value="CAK9018078.1"/>
    <property type="molecule type" value="Genomic_DNA"/>
</dbReference>
<dbReference type="Proteomes" id="UP001642484">
    <property type="component" value="Unassembled WGS sequence"/>
</dbReference>
<organism evidence="1 2">
    <name type="scientific">Durusdinium trenchii</name>
    <dbReference type="NCBI Taxonomy" id="1381693"/>
    <lineage>
        <taxon>Eukaryota</taxon>
        <taxon>Sar</taxon>
        <taxon>Alveolata</taxon>
        <taxon>Dinophyceae</taxon>
        <taxon>Suessiales</taxon>
        <taxon>Symbiodiniaceae</taxon>
        <taxon>Durusdinium</taxon>
    </lineage>
</organism>
<accession>A0ABP0JVC5</accession>
<protein>
    <submittedName>
        <fullName evidence="1">Uncharacterized protein</fullName>
    </submittedName>
</protein>
<name>A0ABP0JVC5_9DINO</name>
<proteinExistence type="predicted"/>
<sequence length="844" mass="91133">MLATRGALVILLLAALFTLHGCHEKPEDLRAAAEFTNVFAVVSTVLFGIAVVAAIVVAACADEDSGTCPFCGCCGISVIFFVCGLSSWIAYAAYSSEMTCDTLFIMQPDLCLDGWLPAAQGFGVEECCIAATTTTMTTTSSGTVSTRTVTSKTATTSTASSMTLSSLTTTVSFTTTRTSTTTSTSTLVATPYCKCTAGGSKDLQCETGFGTSCDSDTDLGICFEEGRLCEVDSSMGCITRPEFETECSTFRMQEACEAQAHCYYQAPSLKFRMVCRSTGPDSNNTYANTVCANYTDQGRELCNNQKSCHWTIEQYDDQPCKNNGLHVGCVGLEKQLDRGCAIYDNNASCQTADLFGRCEWRGLCDCPTEYFWEDCGKEVVQFKPEGTCNQTVSDSAVCKGLVVAASSEDPRRCSEAQSCTTWDTVKSLVGQMREVEIGDMIVDAIALVFMGVFVIMVEFLPGNFERTYIFLATLVSFFADIVLEVFLLIYVSKASKEVEKLSGADCFSTNSDASRLLVKLSEVAESSLRLAFGQVGLAVVGTAFEIYEFFKDYNSLGSPQRPSQEKQPDAAVDQKEEPDDSKKCLHGSKLVRQASTWNFYRLCRVLGIVGMLFGELALGLWNYFQNTDVLLEGIQRIELSALQLKPMKDGHACYVRHPDLPPTTPSGVGWPNPILNMVVAGLVVLLFYLIAVAVTWCRRHGKDMGDQAQDDPPPPPPEAPCAFGACHQALGEINVIWTIPSLACPHGMLPAGAVGAAPPGATGLWHSRDQTSCEAVRTCACSGQSPHPGPQLHVNPGRAVAVHAVPMPPQAHAAPSLLSWPQLYGSRVVVPVTLHEAQQTWMHA</sequence>
<evidence type="ECO:0000313" key="1">
    <source>
        <dbReference type="EMBL" id="CAK9018078.1"/>
    </source>
</evidence>